<name>A0A0G4I512_9ALVE</name>
<organism evidence="2">
    <name type="scientific">Chromera velia CCMP2878</name>
    <dbReference type="NCBI Taxonomy" id="1169474"/>
    <lineage>
        <taxon>Eukaryota</taxon>
        <taxon>Sar</taxon>
        <taxon>Alveolata</taxon>
        <taxon>Colpodellida</taxon>
        <taxon>Chromeraceae</taxon>
        <taxon>Chromera</taxon>
    </lineage>
</organism>
<gene>
    <name evidence="2" type="ORF">Cvel_35967</name>
</gene>
<dbReference type="AlphaFoldDB" id="A0A0G4I512"/>
<evidence type="ECO:0000313" key="2">
    <source>
        <dbReference type="EMBL" id="CEM52089.1"/>
    </source>
</evidence>
<dbReference type="VEuPathDB" id="CryptoDB:Cvel_35967"/>
<dbReference type="InterPro" id="IPR013103">
    <property type="entry name" value="RVT_2"/>
</dbReference>
<accession>A0A0G4I512</accession>
<proteinExistence type="predicted"/>
<sequence>MLWVDTLKLNDEGEREFKSRWVIRGDKDPRKGLEVATDPCPPENIRFMLLAALSSTGFDPSFISTIDVDNAFLQAPMSDTVYVIPPKEHPDHGKAFWLLQKCMYGLTESPLLFQRYLESKLIKHGWGKSPLRGIWWKLSKEAEVVALNGPAASHLQEIMREVECKEIQPLQRYVGVSYDVSQDEIWCSQEMYASSLNDRGVRPLVNPIPDAARKQADTSLPLNKKETKAFQQSLGELSYLASFTRPDLAYGTSHMAQWNAAPTVNAFAWLQRLVS</sequence>
<dbReference type="PhylomeDB" id="A0A0G4I512"/>
<dbReference type="Pfam" id="PF07727">
    <property type="entry name" value="RVT_2"/>
    <property type="match status" value="1"/>
</dbReference>
<feature type="domain" description="Reverse transcriptase Ty1/copia-type" evidence="1">
    <location>
        <begin position="3"/>
        <end position="143"/>
    </location>
</feature>
<protein>
    <recommendedName>
        <fullName evidence="1">Reverse transcriptase Ty1/copia-type domain-containing protein</fullName>
    </recommendedName>
</protein>
<reference evidence="2" key="1">
    <citation type="submission" date="2014-11" db="EMBL/GenBank/DDBJ databases">
        <authorList>
            <person name="Otto D Thomas"/>
            <person name="Naeem Raeece"/>
        </authorList>
    </citation>
    <scope>NUCLEOTIDE SEQUENCE</scope>
</reference>
<dbReference type="EMBL" id="CDMZ01005135">
    <property type="protein sequence ID" value="CEM52089.1"/>
    <property type="molecule type" value="Genomic_DNA"/>
</dbReference>
<evidence type="ECO:0000259" key="1">
    <source>
        <dbReference type="Pfam" id="PF07727"/>
    </source>
</evidence>